<dbReference type="EMBL" id="FPAJ01000001">
    <property type="protein sequence ID" value="SFS57533.1"/>
    <property type="molecule type" value="Genomic_DNA"/>
</dbReference>
<protein>
    <submittedName>
        <fullName evidence="1">Uncharacterized protein</fullName>
    </submittedName>
</protein>
<accession>A0A1I6QYN7</accession>
<name>A0A1I6QYN7_9RHOB</name>
<evidence type="ECO:0000313" key="1">
    <source>
        <dbReference type="EMBL" id="SFS57533.1"/>
    </source>
</evidence>
<dbReference type="AlphaFoldDB" id="A0A1I6QYN7"/>
<keyword evidence="2" id="KW-1185">Reference proteome</keyword>
<organism evidence="1 2">
    <name type="scientific">Sulfitobacter marinus</name>
    <dbReference type="NCBI Taxonomy" id="394264"/>
    <lineage>
        <taxon>Bacteria</taxon>
        <taxon>Pseudomonadati</taxon>
        <taxon>Pseudomonadota</taxon>
        <taxon>Alphaproteobacteria</taxon>
        <taxon>Rhodobacterales</taxon>
        <taxon>Roseobacteraceae</taxon>
        <taxon>Sulfitobacter</taxon>
    </lineage>
</organism>
<proteinExistence type="predicted"/>
<evidence type="ECO:0000313" key="2">
    <source>
        <dbReference type="Proteomes" id="UP000199239"/>
    </source>
</evidence>
<sequence>MIARMGQLSMPRWCDCNQTRENTPNGSQFPATSPFQFLLEAVGRIK</sequence>
<dbReference type="Proteomes" id="UP000199239">
    <property type="component" value="Unassembled WGS sequence"/>
</dbReference>
<gene>
    <name evidence="1" type="ORF">SAMN04488040_1077</name>
</gene>
<reference evidence="2" key="1">
    <citation type="submission" date="2016-10" db="EMBL/GenBank/DDBJ databases">
        <authorList>
            <person name="Varghese N."/>
            <person name="Submissions S."/>
        </authorList>
    </citation>
    <scope>NUCLEOTIDE SEQUENCE [LARGE SCALE GENOMIC DNA]</scope>
    <source>
        <strain evidence="2">DSM 23422</strain>
    </source>
</reference>